<sequence length="197" mass="21360">MAQQNQKTSTPSRLKGSVRAITTKLCNLPIKSVHTARPKPIIEEAILQLRVLPPTTPPSPPPGSLIAAENWPELAACRQRSQHTHSPCGRIRNKPAKYNPISGVRLGCIVEDDSDVESESSCGSGLDSDSMGMESYYTDATSQESLPEEGDILVKDTTRDQDGGIGPDYPPANNPTSDTEYLNGESRANQNNEMEAR</sequence>
<feature type="compositionally biased region" description="Polar residues" evidence="1">
    <location>
        <begin position="174"/>
        <end position="197"/>
    </location>
</feature>
<keyword evidence="3" id="KW-1185">Reference proteome</keyword>
<protein>
    <submittedName>
        <fullName evidence="2">Uncharacterized protein</fullName>
    </submittedName>
</protein>
<evidence type="ECO:0000313" key="2">
    <source>
        <dbReference type="EMBL" id="KUI59967.1"/>
    </source>
</evidence>
<proteinExistence type="predicted"/>
<organism evidence="2 3">
    <name type="scientific">Cytospora mali</name>
    <name type="common">Apple Valsa canker fungus</name>
    <name type="synonym">Valsa mali</name>
    <dbReference type="NCBI Taxonomy" id="578113"/>
    <lineage>
        <taxon>Eukaryota</taxon>
        <taxon>Fungi</taxon>
        <taxon>Dikarya</taxon>
        <taxon>Ascomycota</taxon>
        <taxon>Pezizomycotina</taxon>
        <taxon>Sordariomycetes</taxon>
        <taxon>Sordariomycetidae</taxon>
        <taxon>Diaporthales</taxon>
        <taxon>Cytosporaceae</taxon>
        <taxon>Cytospora</taxon>
    </lineage>
</organism>
<dbReference type="EMBL" id="KN714740">
    <property type="protein sequence ID" value="KUI59967.1"/>
    <property type="molecule type" value="Genomic_DNA"/>
</dbReference>
<evidence type="ECO:0000313" key="3">
    <source>
        <dbReference type="Proteomes" id="UP000078576"/>
    </source>
</evidence>
<accession>A0A194V7J6</accession>
<feature type="compositionally biased region" description="Basic and acidic residues" evidence="1">
    <location>
        <begin position="152"/>
        <end position="162"/>
    </location>
</feature>
<evidence type="ECO:0000256" key="1">
    <source>
        <dbReference type="SAM" id="MobiDB-lite"/>
    </source>
</evidence>
<gene>
    <name evidence="2" type="ORF">VP1G_07203</name>
</gene>
<reference evidence="3" key="1">
    <citation type="submission" date="2014-12" db="EMBL/GenBank/DDBJ databases">
        <title>Genome Sequence of Valsa Canker Pathogens Uncovers a Specific Adaption of Colonization on Woody Bark.</title>
        <authorList>
            <person name="Yin Z."/>
            <person name="Liu H."/>
            <person name="Gao X."/>
            <person name="Li Z."/>
            <person name="Song N."/>
            <person name="Ke X."/>
            <person name="Dai Q."/>
            <person name="Wu Y."/>
            <person name="Sun Y."/>
            <person name="Xu J.-R."/>
            <person name="Kang Z.K."/>
            <person name="Wang L."/>
            <person name="Huang L."/>
        </authorList>
    </citation>
    <scope>NUCLEOTIDE SEQUENCE [LARGE SCALE GENOMIC DNA]</scope>
    <source>
        <strain evidence="3">SXYL134</strain>
    </source>
</reference>
<feature type="region of interest" description="Disordered" evidence="1">
    <location>
        <begin position="116"/>
        <end position="197"/>
    </location>
</feature>
<dbReference type="Proteomes" id="UP000078576">
    <property type="component" value="Unassembled WGS sequence"/>
</dbReference>
<dbReference type="AlphaFoldDB" id="A0A194V7J6"/>
<name>A0A194V7J6_CYTMA</name>